<gene>
    <name evidence="1" type="ORF">M9H77_06148</name>
</gene>
<keyword evidence="2" id="KW-1185">Reference proteome</keyword>
<evidence type="ECO:0000313" key="2">
    <source>
        <dbReference type="Proteomes" id="UP001060085"/>
    </source>
</evidence>
<protein>
    <submittedName>
        <fullName evidence="1">Uncharacterized protein</fullName>
    </submittedName>
</protein>
<organism evidence="1 2">
    <name type="scientific">Catharanthus roseus</name>
    <name type="common">Madagascar periwinkle</name>
    <name type="synonym">Vinca rosea</name>
    <dbReference type="NCBI Taxonomy" id="4058"/>
    <lineage>
        <taxon>Eukaryota</taxon>
        <taxon>Viridiplantae</taxon>
        <taxon>Streptophyta</taxon>
        <taxon>Embryophyta</taxon>
        <taxon>Tracheophyta</taxon>
        <taxon>Spermatophyta</taxon>
        <taxon>Magnoliopsida</taxon>
        <taxon>eudicotyledons</taxon>
        <taxon>Gunneridae</taxon>
        <taxon>Pentapetalae</taxon>
        <taxon>asterids</taxon>
        <taxon>lamiids</taxon>
        <taxon>Gentianales</taxon>
        <taxon>Apocynaceae</taxon>
        <taxon>Rauvolfioideae</taxon>
        <taxon>Vinceae</taxon>
        <taxon>Catharanthinae</taxon>
        <taxon>Catharanthus</taxon>
    </lineage>
</organism>
<comment type="caution">
    <text evidence="1">The sequence shown here is derived from an EMBL/GenBank/DDBJ whole genome shotgun (WGS) entry which is preliminary data.</text>
</comment>
<dbReference type="Proteomes" id="UP001060085">
    <property type="component" value="Linkage Group LG02"/>
</dbReference>
<sequence>MASLEELLAEEGFNRGRSKMIPRKSIGLETRSMPLYQDQQQHRPGSSSGVRKTERAKSDIPRYHFRGEFPTNDKVKGRNRKDNLSRQDRESMKETRWKNERRSSQGLWHGKKVSVGSFEDLASSASVGTASSHEIVEVEEQDNEVYSDEESETKYDINEKSSFRPLSEKDIEMDKKFGYSSNKNSSLQNSSYNFSKKSIKQPVVFDANSQNRKKSDEIKSRKKADIEQNIATPALDEAAIRAIISIVNGYAKRFLKEEDFRASHCRSSFASLNLIGVEEGLYVESKVVANLEEAVDIVERAAAERSNAKELKKASLQLSVITGLNSNDLKDGYTSGIPNCKLSACAHLYLGMIYKLQKKDKAAAKHLLQVFCDSPFQARVALLPDLWDQIFLPHLMHVKAWYDKEVDSLANSQSKTRKLKLLEKVYNEILDSGTYQFAAYYKDWLTEGAEAPLLPSIQIPSVPVQLVPQEELDNLSLKGGIPVGNLPSQLVVSRKLYDTVFRHSTRPGTEVVDCDEESFDISARSSSYAALDENSSFEMVKRTVQAVKPDAANRLDHMSRVEEAERSYLGTSPEKDCRSDSSNCHMRQGTSDSLHMCYEQSTANANEVILKMLAKGVFELQQPEKFINHTGAEMQGNCVYSEAGNFFSRIPQDFMCPLTELVLEDPVTLETGHTFERSAIVNWFARGNRTCPVTGKTLECQSVPLGNFILKRVIYKWKLEHHGYLMDLTLQIEDNLDSKDEIAVFILEQLLVTSTQEERTKYAQLLISLGGLQFLIRRFQCGSIEEKMCISALLLSCILVDAGCRNHVAMNIDKLALLDLLYSKSLKSRSTAMSLLTELICLNRRKDAKSFLEALQKEDIKCSLHTLMNYLQSCKDEQRPQVALLILHFDLLVEPQKYSVYREEAVDAITIALEISLYHQKVREKCCRTLLVLGGYISSAGKIMTEDWILKEAGFLHGPTSDSPDVEEAYSLVDEDPAVDVDEGEAREKWLVHLSASLLGDGNKSFLEAVSMCLVSGFPELVRVCLTTVAWLSSGLASLSDAGFQLSAFSALISGLRACLEHCELVEHRVLASFSLLNFTKFPECRLLLMTMAEEIAGPLESLEEVTWTAKDLYAIICT</sequence>
<dbReference type="EMBL" id="CM044702">
    <property type="protein sequence ID" value="KAI5675198.1"/>
    <property type="molecule type" value="Genomic_DNA"/>
</dbReference>
<reference evidence="2" key="1">
    <citation type="journal article" date="2023" name="Nat. Plants">
        <title>Single-cell RNA sequencing provides a high-resolution roadmap for understanding the multicellular compartmentation of specialized metabolism.</title>
        <authorList>
            <person name="Sun S."/>
            <person name="Shen X."/>
            <person name="Li Y."/>
            <person name="Li Y."/>
            <person name="Wang S."/>
            <person name="Li R."/>
            <person name="Zhang H."/>
            <person name="Shen G."/>
            <person name="Guo B."/>
            <person name="Wei J."/>
            <person name="Xu J."/>
            <person name="St-Pierre B."/>
            <person name="Chen S."/>
            <person name="Sun C."/>
        </authorList>
    </citation>
    <scope>NUCLEOTIDE SEQUENCE [LARGE SCALE GENOMIC DNA]</scope>
</reference>
<name>A0ACC0BRG8_CATRO</name>
<evidence type="ECO:0000313" key="1">
    <source>
        <dbReference type="EMBL" id="KAI5675198.1"/>
    </source>
</evidence>
<accession>A0ACC0BRG8</accession>
<proteinExistence type="predicted"/>